<dbReference type="InterPro" id="IPR001680">
    <property type="entry name" value="WD40_rpt"/>
</dbReference>
<evidence type="ECO:0000256" key="5">
    <source>
        <dbReference type="ARBA" id="ARBA00022737"/>
    </source>
</evidence>
<dbReference type="InterPro" id="IPR036322">
    <property type="entry name" value="WD40_repeat_dom_sf"/>
</dbReference>
<dbReference type="PANTHER" id="PTHR14344">
    <property type="entry name" value="WD REPEAT PROTEIN"/>
    <property type="match status" value="1"/>
</dbReference>
<proteinExistence type="inferred from homology"/>
<evidence type="ECO:0000313" key="9">
    <source>
        <dbReference type="Proteomes" id="UP000481861"/>
    </source>
</evidence>
<protein>
    <submittedName>
        <fullName evidence="8">WD domain-containing protein</fullName>
    </submittedName>
</protein>
<evidence type="ECO:0000256" key="4">
    <source>
        <dbReference type="ARBA" id="ARBA00022694"/>
    </source>
</evidence>
<gene>
    <name evidence="8" type="ORF">BDV95DRAFT_167737</name>
</gene>
<keyword evidence="4" id="KW-0819">tRNA processing</keyword>
<dbReference type="Gene3D" id="2.130.10.10">
    <property type="entry name" value="YVTN repeat-like/Quinoprotein amine dehydrogenase"/>
    <property type="match status" value="3"/>
</dbReference>
<comment type="caution">
    <text evidence="8">The sequence shown here is derived from an EMBL/GenBank/DDBJ whole genome shotgun (WGS) entry which is preliminary data.</text>
</comment>
<keyword evidence="5" id="KW-0677">Repeat</keyword>
<evidence type="ECO:0000256" key="3">
    <source>
        <dbReference type="ARBA" id="ARBA00022574"/>
    </source>
</evidence>
<accession>A0A7C8I154</accession>
<dbReference type="InterPro" id="IPR015943">
    <property type="entry name" value="WD40/YVTN_repeat-like_dom_sf"/>
</dbReference>
<evidence type="ECO:0000313" key="8">
    <source>
        <dbReference type="EMBL" id="KAF2868017.1"/>
    </source>
</evidence>
<dbReference type="SUPFAM" id="SSF50978">
    <property type="entry name" value="WD40 repeat-like"/>
    <property type="match status" value="3"/>
</dbReference>
<dbReference type="AlphaFoldDB" id="A0A7C8I154"/>
<dbReference type="EMBL" id="JAADJZ010000021">
    <property type="protein sequence ID" value="KAF2868017.1"/>
    <property type="molecule type" value="Genomic_DNA"/>
</dbReference>
<sequence length="1177" mass="126972">MSPGLRHDYTRVPITALASAGPFLFAAEGPFLRIYHSQGVELLTSRRIFRAQAVHGIAVHSDSRDHLVLVVWGGLLIRALDVYPSSLQHDSHQPRIGQIQTSPTVRAPDWILDLSFSPVIDHGASNYRCAAVTAHNALLELELKREDRVGVSKSPSHTISLTELTSSSRSILYSAHLYWDSLDNILVAAGTAFGEIIFWSWTRNPSNGPNACIHRVFLGHEGSIFGVQLSKEFEFGPGLGRRRLLASCSDDRTIRIWDISGIATIPDATDPADGDTQSQRTRHTGFSNASYEMDASNSVCAAIGWAHTSRVWTVRFLEPQSERLGVYLLSTGEDATTRIWNLTPKAGDIDSVPYSAMFDLKVVSTAAYHAGKNIWSSVIWGTRPNPCQVVSAAADGKLIAYPLLNGVGFTTTEYTVQDITSAVQAGTDINTGSDSIQGHRSSKVAEFFRSYAFIDDSTFVLTMNSGRVYHGSMHSESDQIQLLDSKLIGYSEYLLGYSICTGDILFGVAFIAGLRGTIYIYRKSEDGLQKLCELGGKVGSMFVRRWNRSPDSKVLVLLVTLVGQPMAQLLYIHFPETGIPTITGKVSVATSEPSTGLIISSMVYISAREGTDYLLLGFRRGSIAAYIIPTVEEASSGTTEPRASLVHIIDKVHGKETVTSMSWLPSSSATPSGHLVSVGRDGRIAVHSIDFARNHATLVHNLTLPIGPNIEAVYFHHDRLLVHGFSSKKFVQHDTLADEEIMSVDTGGAHRSWAFQPHAAEEGGGTLVWTRASSMHVCTQAGSNHHVIRPGGHGREIKAVAVSHAMEGSTPRQLVATGAEDTDIRIFEAVGGALVCRRTLRKHVTGIQHLQWSDDGQYLFSSGGYEEFFVWRVRALPSSLGGIGVVCESVCVPESEHSDLRIMAFDVRTLEEGFAVAMVFSDSNVRVYAYTPTAPAKWHTLAAGTYSTSCLTQCIFLSTTTILTTGTDGHLVLWPLSSPLNHPQTPPTSPLTWHHPIRIHQNTSKTLASHALSPTTTLLVSGGDDGALAFLLLSTSTSSTPTTPTSPPAHYPTHPPLLVPRAHASAITACAIVSHRATLYVVTAGNDQWVRLWELTPQTGTGTVAGSSISAGAEVDAAGGDALQIRRLGRIKTSVADVSSMAVLGSGESGSDGEGDDGKRGVRILLCGVGMEVICVS</sequence>
<dbReference type="OrthoDB" id="5594999at2759"/>
<dbReference type="GO" id="GO:0030488">
    <property type="term" value="P:tRNA methylation"/>
    <property type="evidence" value="ECO:0007669"/>
    <property type="project" value="TreeGrafter"/>
</dbReference>
<evidence type="ECO:0000256" key="6">
    <source>
        <dbReference type="ARBA" id="ARBA00038255"/>
    </source>
</evidence>
<keyword evidence="2" id="KW-0963">Cytoplasm</keyword>
<evidence type="ECO:0000256" key="2">
    <source>
        <dbReference type="ARBA" id="ARBA00022490"/>
    </source>
</evidence>
<dbReference type="Pfam" id="PF00400">
    <property type="entry name" value="WD40"/>
    <property type="match status" value="3"/>
</dbReference>
<dbReference type="Proteomes" id="UP000481861">
    <property type="component" value="Unassembled WGS sequence"/>
</dbReference>
<comment type="subcellular location">
    <subcellularLocation>
        <location evidence="1">Cytoplasm</location>
    </subcellularLocation>
</comment>
<dbReference type="GO" id="GO:0005737">
    <property type="term" value="C:cytoplasm"/>
    <property type="evidence" value="ECO:0007669"/>
    <property type="project" value="UniProtKB-SubCell"/>
</dbReference>
<evidence type="ECO:0000256" key="7">
    <source>
        <dbReference type="PROSITE-ProRule" id="PRU00221"/>
    </source>
</evidence>
<dbReference type="PANTHER" id="PTHR14344:SF3">
    <property type="entry name" value="WD REPEAT-CONTAINING PROTEIN 6"/>
    <property type="match status" value="1"/>
</dbReference>
<feature type="repeat" description="WD" evidence="7">
    <location>
        <begin position="217"/>
        <end position="260"/>
    </location>
</feature>
<reference evidence="8 9" key="1">
    <citation type="submission" date="2020-01" db="EMBL/GenBank/DDBJ databases">
        <authorList>
            <consortium name="DOE Joint Genome Institute"/>
            <person name="Haridas S."/>
            <person name="Albert R."/>
            <person name="Binder M."/>
            <person name="Bloem J."/>
            <person name="Labutti K."/>
            <person name="Salamov A."/>
            <person name="Andreopoulos B."/>
            <person name="Baker S.E."/>
            <person name="Barry K."/>
            <person name="Bills G."/>
            <person name="Bluhm B.H."/>
            <person name="Cannon C."/>
            <person name="Castanera R."/>
            <person name="Culley D.E."/>
            <person name="Daum C."/>
            <person name="Ezra D."/>
            <person name="Gonzalez J.B."/>
            <person name="Henrissat B."/>
            <person name="Kuo A."/>
            <person name="Liang C."/>
            <person name="Lipzen A."/>
            <person name="Lutzoni F."/>
            <person name="Magnuson J."/>
            <person name="Mondo S."/>
            <person name="Nolan M."/>
            <person name="Ohm R."/>
            <person name="Pangilinan J."/>
            <person name="Park H.-J.H."/>
            <person name="Ramirez L."/>
            <person name="Alfaro M."/>
            <person name="Sun H."/>
            <person name="Tritt A."/>
            <person name="Yoshinaga Y."/>
            <person name="Zwiers L.-H.L."/>
            <person name="Turgeon B.G."/>
            <person name="Goodwin S.B."/>
            <person name="Spatafora J.W."/>
            <person name="Crous P.W."/>
            <person name="Grigoriev I.V."/>
        </authorList>
    </citation>
    <scope>NUCLEOTIDE SEQUENCE [LARGE SCALE GENOMIC DNA]</scope>
    <source>
        <strain evidence="8 9">CBS 611.86</strain>
    </source>
</reference>
<dbReference type="PROSITE" id="PS00678">
    <property type="entry name" value="WD_REPEATS_1"/>
    <property type="match status" value="2"/>
</dbReference>
<dbReference type="SMART" id="SM00320">
    <property type="entry name" value="WD40"/>
    <property type="match status" value="7"/>
</dbReference>
<evidence type="ECO:0000256" key="1">
    <source>
        <dbReference type="ARBA" id="ARBA00004496"/>
    </source>
</evidence>
<dbReference type="InterPro" id="IPR019775">
    <property type="entry name" value="WD40_repeat_CS"/>
</dbReference>
<name>A0A7C8I154_9PLEO</name>
<keyword evidence="9" id="KW-1185">Reference proteome</keyword>
<comment type="similarity">
    <text evidence="6">Belongs to the WD repeat WDR6 family.</text>
</comment>
<keyword evidence="3 7" id="KW-0853">WD repeat</keyword>
<dbReference type="InterPro" id="IPR051973">
    <property type="entry name" value="tRNA_Anticodon_Mtase-Reg"/>
</dbReference>
<dbReference type="PROSITE" id="PS50082">
    <property type="entry name" value="WD_REPEATS_2"/>
    <property type="match status" value="1"/>
</dbReference>
<organism evidence="8 9">
    <name type="scientific">Massariosphaeria phaeospora</name>
    <dbReference type="NCBI Taxonomy" id="100035"/>
    <lineage>
        <taxon>Eukaryota</taxon>
        <taxon>Fungi</taxon>
        <taxon>Dikarya</taxon>
        <taxon>Ascomycota</taxon>
        <taxon>Pezizomycotina</taxon>
        <taxon>Dothideomycetes</taxon>
        <taxon>Pleosporomycetidae</taxon>
        <taxon>Pleosporales</taxon>
        <taxon>Pleosporales incertae sedis</taxon>
        <taxon>Massariosphaeria</taxon>
    </lineage>
</organism>